<evidence type="ECO:0000313" key="1">
    <source>
        <dbReference type="EMBL" id="JAD15467.1"/>
    </source>
</evidence>
<name>A0A0A8XUS8_ARUDO</name>
<sequence length="125" mass="13238">MPLNYGSFCHGFYMAASAGAQQQISCQTRGPKVLAQGSATEAAAAAFSLVWSEIAGFKPAGAWPCAHTLHETQPFHATSLALCSKLQPPHLSSSLLSQTPLFGFTHVSQFMAVSESCSSNRVHVL</sequence>
<dbReference type="EMBL" id="GBRH01282428">
    <property type="protein sequence ID" value="JAD15467.1"/>
    <property type="molecule type" value="Transcribed_RNA"/>
</dbReference>
<reference evidence="1" key="2">
    <citation type="journal article" date="2015" name="Data Brief">
        <title>Shoot transcriptome of the giant reed, Arundo donax.</title>
        <authorList>
            <person name="Barrero R.A."/>
            <person name="Guerrero F.D."/>
            <person name="Moolhuijzen P."/>
            <person name="Goolsby J.A."/>
            <person name="Tidwell J."/>
            <person name="Bellgard S.E."/>
            <person name="Bellgard M.I."/>
        </authorList>
    </citation>
    <scope>NUCLEOTIDE SEQUENCE</scope>
    <source>
        <tissue evidence="1">Shoot tissue taken approximately 20 cm above the soil surface</tissue>
    </source>
</reference>
<reference evidence="1" key="1">
    <citation type="submission" date="2014-09" db="EMBL/GenBank/DDBJ databases">
        <authorList>
            <person name="Magalhaes I.L.F."/>
            <person name="Oliveira U."/>
            <person name="Santos F.R."/>
            <person name="Vidigal T.H.D.A."/>
            <person name="Brescovit A.D."/>
            <person name="Santos A.J."/>
        </authorList>
    </citation>
    <scope>NUCLEOTIDE SEQUENCE</scope>
    <source>
        <tissue evidence="1">Shoot tissue taken approximately 20 cm above the soil surface</tissue>
    </source>
</reference>
<organism evidence="1">
    <name type="scientific">Arundo donax</name>
    <name type="common">Giant reed</name>
    <name type="synonym">Donax arundinaceus</name>
    <dbReference type="NCBI Taxonomy" id="35708"/>
    <lineage>
        <taxon>Eukaryota</taxon>
        <taxon>Viridiplantae</taxon>
        <taxon>Streptophyta</taxon>
        <taxon>Embryophyta</taxon>
        <taxon>Tracheophyta</taxon>
        <taxon>Spermatophyta</taxon>
        <taxon>Magnoliopsida</taxon>
        <taxon>Liliopsida</taxon>
        <taxon>Poales</taxon>
        <taxon>Poaceae</taxon>
        <taxon>PACMAD clade</taxon>
        <taxon>Arundinoideae</taxon>
        <taxon>Arundineae</taxon>
        <taxon>Arundo</taxon>
    </lineage>
</organism>
<accession>A0A0A8XUS8</accession>
<dbReference type="AlphaFoldDB" id="A0A0A8XUS8"/>
<proteinExistence type="predicted"/>
<protein>
    <submittedName>
        <fullName evidence="1">Uncharacterized protein</fullName>
    </submittedName>
</protein>